<dbReference type="EMBL" id="SIHI01000010">
    <property type="protein sequence ID" value="TWT51856.1"/>
    <property type="molecule type" value="Genomic_DNA"/>
</dbReference>
<protein>
    <submittedName>
        <fullName evidence="4">FG-GAP repeat protein</fullName>
    </submittedName>
</protein>
<dbReference type="PANTHER" id="PTHR16026:SF0">
    <property type="entry name" value="CARTILAGE ACIDIC PROTEIN 1"/>
    <property type="match status" value="1"/>
</dbReference>
<dbReference type="Pfam" id="PF07593">
    <property type="entry name" value="UnbV_ASPIC"/>
    <property type="match status" value="1"/>
</dbReference>
<proteinExistence type="predicted"/>
<dbReference type="Proteomes" id="UP000317243">
    <property type="component" value="Unassembled WGS sequence"/>
</dbReference>
<dbReference type="InterPro" id="IPR011519">
    <property type="entry name" value="UnbV_ASPIC"/>
</dbReference>
<evidence type="ECO:0000259" key="3">
    <source>
        <dbReference type="Pfam" id="PF07593"/>
    </source>
</evidence>
<reference evidence="4 5" key="1">
    <citation type="submission" date="2019-02" db="EMBL/GenBank/DDBJ databases">
        <title>Deep-cultivation of Planctomycetes and their phenomic and genomic characterization uncovers novel biology.</title>
        <authorList>
            <person name="Wiegand S."/>
            <person name="Jogler M."/>
            <person name="Boedeker C."/>
            <person name="Pinto D."/>
            <person name="Vollmers J."/>
            <person name="Rivas-Marin E."/>
            <person name="Kohn T."/>
            <person name="Peeters S.H."/>
            <person name="Heuer A."/>
            <person name="Rast P."/>
            <person name="Oberbeckmann S."/>
            <person name="Bunk B."/>
            <person name="Jeske O."/>
            <person name="Meyerdierks A."/>
            <person name="Storesund J.E."/>
            <person name="Kallscheuer N."/>
            <person name="Luecker S."/>
            <person name="Lage O.M."/>
            <person name="Pohl T."/>
            <person name="Merkel B.J."/>
            <person name="Hornburger P."/>
            <person name="Mueller R.-W."/>
            <person name="Bruemmer F."/>
            <person name="Labrenz M."/>
            <person name="Spormann A.M."/>
            <person name="Op Den Camp H."/>
            <person name="Overmann J."/>
            <person name="Amann R."/>
            <person name="Jetten M.S.M."/>
            <person name="Mascher T."/>
            <person name="Medema M.H."/>
            <person name="Devos D.P."/>
            <person name="Kaster A.-K."/>
            <person name="Ovreas L."/>
            <person name="Rohde M."/>
            <person name="Galperin M.Y."/>
            <person name="Jogler C."/>
        </authorList>
    </citation>
    <scope>NUCLEOTIDE SEQUENCE [LARGE SCALE GENOMIC DNA]</scope>
    <source>
        <strain evidence="4 5">KOR42</strain>
    </source>
</reference>
<dbReference type="InterPro" id="IPR027039">
    <property type="entry name" value="Crtac1"/>
</dbReference>
<accession>A0A5C5WM17</accession>
<feature type="domain" description="ASPIC/UnbV" evidence="3">
    <location>
        <begin position="548"/>
        <end position="615"/>
    </location>
</feature>
<dbReference type="InterPro" id="IPR028994">
    <property type="entry name" value="Integrin_alpha_N"/>
</dbReference>
<comment type="caution">
    <text evidence="4">The sequence shown here is derived from an EMBL/GenBank/DDBJ whole genome shotgun (WGS) entry which is preliminary data.</text>
</comment>
<evidence type="ECO:0000256" key="1">
    <source>
        <dbReference type="ARBA" id="ARBA00022729"/>
    </source>
</evidence>
<dbReference type="Pfam" id="PF13517">
    <property type="entry name" value="FG-GAP_3"/>
    <property type="match status" value="3"/>
</dbReference>
<evidence type="ECO:0000313" key="5">
    <source>
        <dbReference type="Proteomes" id="UP000317243"/>
    </source>
</evidence>
<sequence length="626" mass="68408">MWQFQRGIGPRFFLDRIQPPMASRIVVSAICMLLAGCPQSSSPEPADGPDGTQAVEPAEETNANLSQTPQDSAPEKKSSLFDDLDEILEEDSAPQELDFPIFFTDTHEEAGIDFEFDNGDSPEKLMPQSTSGGIGWIDYDRDGWPDLYCVQGGYPAAPTREGEPIDELFRNMQDGTFLSVTEAAMLEDIGYGHGVVAGDFNNDGFDDLYVSNVGEDAFYFNNGDGTFEEVAAASGMSNPLWATSAGWGDLNQDGNLDLYVCNYVDYDPFHPTSCVGEEGEPWICHPKDVDPIRNVCFINQGDGTFSEELTERGLEADGSKSLGVVIADFNRDGTQDIYVANDTTANHLFVNQGGGKFEEQGLALGCSMSGLGQFQASMGLAFGDFDRNGWQDLYAAHFTTDSNTLYRNLGESGFTDATRETGLHLPTLPFLAFGTVMADFNQDGWQDLFVANGHIDDWRATTGDAWYMPPQMFRFNGSQWIECTETAGPYFQGEYLGRAVASADYDRDGDLDLAVSQQAAPVALLRNDSESGHWLQIELIGTTSNRQGIGSEVILRQGDLKLTSQLPGGTSYCASHQPIILFGLGKNKNSCEIEIKWPSGIRQVVSDVAVDQLLTVIEADSDTQEE</sequence>
<organism evidence="4 5">
    <name type="scientific">Thalassoglobus neptunius</name>
    <dbReference type="NCBI Taxonomy" id="1938619"/>
    <lineage>
        <taxon>Bacteria</taxon>
        <taxon>Pseudomonadati</taxon>
        <taxon>Planctomycetota</taxon>
        <taxon>Planctomycetia</taxon>
        <taxon>Planctomycetales</taxon>
        <taxon>Planctomycetaceae</taxon>
        <taxon>Thalassoglobus</taxon>
    </lineage>
</organism>
<dbReference type="Gene3D" id="2.130.10.130">
    <property type="entry name" value="Integrin alpha, N-terminal"/>
    <property type="match status" value="2"/>
</dbReference>
<feature type="region of interest" description="Disordered" evidence="2">
    <location>
        <begin position="40"/>
        <end position="78"/>
    </location>
</feature>
<feature type="compositionally biased region" description="Polar residues" evidence="2">
    <location>
        <begin position="61"/>
        <end position="71"/>
    </location>
</feature>
<keyword evidence="5" id="KW-1185">Reference proteome</keyword>
<gene>
    <name evidence="4" type="ORF">KOR42_33300</name>
</gene>
<name>A0A5C5WM17_9PLAN</name>
<dbReference type="AlphaFoldDB" id="A0A5C5WM17"/>
<keyword evidence="1" id="KW-0732">Signal</keyword>
<evidence type="ECO:0000313" key="4">
    <source>
        <dbReference type="EMBL" id="TWT51856.1"/>
    </source>
</evidence>
<dbReference type="PANTHER" id="PTHR16026">
    <property type="entry name" value="CARTILAGE ACIDIC PROTEIN 1"/>
    <property type="match status" value="1"/>
</dbReference>
<dbReference type="SUPFAM" id="SSF69318">
    <property type="entry name" value="Integrin alpha N-terminal domain"/>
    <property type="match status" value="1"/>
</dbReference>
<dbReference type="InterPro" id="IPR013517">
    <property type="entry name" value="FG-GAP"/>
</dbReference>
<evidence type="ECO:0000256" key="2">
    <source>
        <dbReference type="SAM" id="MobiDB-lite"/>
    </source>
</evidence>